<comment type="caution">
    <text evidence="2">The sequence shown here is derived from an EMBL/GenBank/DDBJ whole genome shotgun (WGS) entry which is preliminary data.</text>
</comment>
<proteinExistence type="predicted"/>
<dbReference type="EMBL" id="BGZK01000758">
    <property type="protein sequence ID" value="GBP59301.1"/>
    <property type="molecule type" value="Genomic_DNA"/>
</dbReference>
<dbReference type="Proteomes" id="UP000299102">
    <property type="component" value="Unassembled WGS sequence"/>
</dbReference>
<sequence length="111" mass="12746">MQSENDWRWNYDENKLDLIIIVEVPEDEHAWSCVVVVALWEYFWAISIPIMIPLPMLFSIVFPPLPFVTKPGLALNSGVGPALNSALDHIFDSDLIVNYDPNYGFDPDYFL</sequence>
<keyword evidence="1" id="KW-1133">Transmembrane helix</keyword>
<accession>A0A4C1X6A2</accession>
<gene>
    <name evidence="2" type="ORF">EVAR_40686_1</name>
</gene>
<keyword evidence="3" id="KW-1185">Reference proteome</keyword>
<evidence type="ECO:0000313" key="3">
    <source>
        <dbReference type="Proteomes" id="UP000299102"/>
    </source>
</evidence>
<name>A0A4C1X6A2_EUMVA</name>
<protein>
    <submittedName>
        <fullName evidence="2">Uncharacterized protein</fullName>
    </submittedName>
</protein>
<reference evidence="2 3" key="1">
    <citation type="journal article" date="2019" name="Commun. Biol.">
        <title>The bagworm genome reveals a unique fibroin gene that provides high tensile strength.</title>
        <authorList>
            <person name="Kono N."/>
            <person name="Nakamura H."/>
            <person name="Ohtoshi R."/>
            <person name="Tomita M."/>
            <person name="Numata K."/>
            <person name="Arakawa K."/>
        </authorList>
    </citation>
    <scope>NUCLEOTIDE SEQUENCE [LARGE SCALE GENOMIC DNA]</scope>
</reference>
<keyword evidence="1" id="KW-0472">Membrane</keyword>
<organism evidence="2 3">
    <name type="scientific">Eumeta variegata</name>
    <name type="common">Bagworm moth</name>
    <name type="synonym">Eumeta japonica</name>
    <dbReference type="NCBI Taxonomy" id="151549"/>
    <lineage>
        <taxon>Eukaryota</taxon>
        <taxon>Metazoa</taxon>
        <taxon>Ecdysozoa</taxon>
        <taxon>Arthropoda</taxon>
        <taxon>Hexapoda</taxon>
        <taxon>Insecta</taxon>
        <taxon>Pterygota</taxon>
        <taxon>Neoptera</taxon>
        <taxon>Endopterygota</taxon>
        <taxon>Lepidoptera</taxon>
        <taxon>Glossata</taxon>
        <taxon>Ditrysia</taxon>
        <taxon>Tineoidea</taxon>
        <taxon>Psychidae</taxon>
        <taxon>Oiketicinae</taxon>
        <taxon>Eumeta</taxon>
    </lineage>
</organism>
<dbReference type="AlphaFoldDB" id="A0A4C1X6A2"/>
<evidence type="ECO:0000256" key="1">
    <source>
        <dbReference type="SAM" id="Phobius"/>
    </source>
</evidence>
<feature type="transmembrane region" description="Helical" evidence="1">
    <location>
        <begin position="42"/>
        <end position="62"/>
    </location>
</feature>
<evidence type="ECO:0000313" key="2">
    <source>
        <dbReference type="EMBL" id="GBP59301.1"/>
    </source>
</evidence>
<keyword evidence="1" id="KW-0812">Transmembrane</keyword>